<organism evidence="2 3">
    <name type="scientific">Plasmodium vivax India VII</name>
    <dbReference type="NCBI Taxonomy" id="1077284"/>
    <lineage>
        <taxon>Eukaryota</taxon>
        <taxon>Sar</taxon>
        <taxon>Alveolata</taxon>
        <taxon>Apicomplexa</taxon>
        <taxon>Aconoidasida</taxon>
        <taxon>Haemosporida</taxon>
        <taxon>Plasmodiidae</taxon>
        <taxon>Plasmodium</taxon>
        <taxon>Plasmodium (Plasmodium)</taxon>
    </lineage>
</organism>
<gene>
    <name evidence="2" type="ORF">PVIIG_06405</name>
</gene>
<feature type="region of interest" description="Disordered" evidence="1">
    <location>
        <begin position="96"/>
        <end position="376"/>
    </location>
</feature>
<accession>A0A0J9UUS8</accession>
<feature type="compositionally biased region" description="Low complexity" evidence="1">
    <location>
        <begin position="268"/>
        <end position="279"/>
    </location>
</feature>
<dbReference type="Proteomes" id="UP000053562">
    <property type="component" value="Unassembled WGS sequence"/>
</dbReference>
<protein>
    <recommendedName>
        <fullName evidence="4">Variable surface protein Vir18</fullName>
    </recommendedName>
</protein>
<dbReference type="EMBL" id="KQ234453">
    <property type="protein sequence ID" value="KMZ77228.1"/>
    <property type="molecule type" value="Genomic_DNA"/>
</dbReference>
<evidence type="ECO:0000313" key="2">
    <source>
        <dbReference type="EMBL" id="KMZ77228.1"/>
    </source>
</evidence>
<evidence type="ECO:0008006" key="4">
    <source>
        <dbReference type="Google" id="ProtNLM"/>
    </source>
</evidence>
<evidence type="ECO:0000313" key="3">
    <source>
        <dbReference type="Proteomes" id="UP000053562"/>
    </source>
</evidence>
<dbReference type="AlphaFoldDB" id="A0A0J9UUS8"/>
<reference evidence="2 3" key="1">
    <citation type="submission" date="2011-08" db="EMBL/GenBank/DDBJ databases">
        <title>The Genome Sequence of Plasmodium vivax India VII.</title>
        <authorList>
            <consortium name="The Broad Institute Genome Sequencing Platform"/>
            <consortium name="The Broad Institute Genome Sequencing Center for Infectious Disease"/>
            <person name="Neafsey D."/>
            <person name="Carlton J."/>
            <person name="Barnwell J."/>
            <person name="Collins W."/>
            <person name="Escalante A."/>
            <person name="Mullikin J."/>
            <person name="Saul A."/>
            <person name="Guigo R."/>
            <person name="Camara F."/>
            <person name="Young S.K."/>
            <person name="Zeng Q."/>
            <person name="Gargeya S."/>
            <person name="Fitzgerald M."/>
            <person name="Haas B."/>
            <person name="Abouelleil A."/>
            <person name="Alvarado L."/>
            <person name="Arachchi H.M."/>
            <person name="Berlin A."/>
            <person name="Brown A."/>
            <person name="Chapman S.B."/>
            <person name="Chen Z."/>
            <person name="Dunbar C."/>
            <person name="Freedman E."/>
            <person name="Gearin G."/>
            <person name="Gellesch M."/>
            <person name="Goldberg J."/>
            <person name="Griggs A."/>
            <person name="Gujja S."/>
            <person name="Heiman D."/>
            <person name="Howarth C."/>
            <person name="Larson L."/>
            <person name="Lui A."/>
            <person name="MacDonald P.J.P."/>
            <person name="Montmayeur A."/>
            <person name="Murphy C."/>
            <person name="Neiman D."/>
            <person name="Pearson M."/>
            <person name="Priest M."/>
            <person name="Roberts A."/>
            <person name="Saif S."/>
            <person name="Shea T."/>
            <person name="Shenoy N."/>
            <person name="Sisk P."/>
            <person name="Stolte C."/>
            <person name="Sykes S."/>
            <person name="Wortman J."/>
            <person name="Nusbaum C."/>
            <person name="Birren B."/>
        </authorList>
    </citation>
    <scope>NUCLEOTIDE SEQUENCE [LARGE SCALE GENOMIC DNA]</scope>
    <source>
        <strain evidence="2 3">India VII</strain>
    </source>
</reference>
<evidence type="ECO:0000256" key="1">
    <source>
        <dbReference type="SAM" id="MobiDB-lite"/>
    </source>
</evidence>
<feature type="compositionally biased region" description="Polar residues" evidence="1">
    <location>
        <begin position="223"/>
        <end position="243"/>
    </location>
</feature>
<feature type="compositionally biased region" description="Basic and acidic residues" evidence="1">
    <location>
        <begin position="288"/>
        <end position="299"/>
    </location>
</feature>
<feature type="compositionally biased region" description="Basic and acidic residues" evidence="1">
    <location>
        <begin position="108"/>
        <end position="127"/>
    </location>
</feature>
<sequence>MAKPGGTISITIFDSSNILDPHKCLDKYEEVVEDIEDKIDQFNRQQNNGCEEWVKLIEHINIKKKDLEECYKRQFLTLYLNRSDKIRGFRDKYAKHRECPNNPAYRAEGPDKLQAKTEDSCEAKKNCGEITKPSKQQAEPKAEEGKSQPGLDTKTPERRIAEKQKLLQTGHPPAQKEEPSQEKLIQQVPHDTNPSDDSDETHVKTLKSRGKHPSGIPEELESQAESSSTLEASADQKYTSSKEISFDGDSDPDGSSEAVGLSGRGHQSNSDDGASSDSNLPAQQSYGKYDEEQTHDDKGVTTGTSADAPLSLKTPARDVVTNGENSSHTDAVRESEGDKAPACGTPGGRSADSECTDDKNLDQPGTSYGASYNKAVGHGVGGADKDICSANGDTHVSSAVTTRTAFDGKFSYHIANIGEQSDKSFPPKVASVQTQEGEDTVNGTVHQDAQCQNENLLRQPKACHNPQLVRQEPVYESKKDREKEYCLLKAWHK</sequence>
<feature type="compositionally biased region" description="Basic and acidic residues" evidence="1">
    <location>
        <begin position="330"/>
        <end position="339"/>
    </location>
</feature>
<dbReference type="OrthoDB" id="389408at2759"/>
<proteinExistence type="predicted"/>
<name>A0A0J9UUS8_PLAVI</name>
<feature type="compositionally biased region" description="Basic and acidic residues" evidence="1">
    <location>
        <begin position="154"/>
        <end position="165"/>
    </location>
</feature>